<keyword evidence="9" id="KW-0418">Kinase</keyword>
<dbReference type="Proteomes" id="UP000182762">
    <property type="component" value="Unassembled WGS sequence"/>
</dbReference>
<dbReference type="PANTHER" id="PTHR22749:SF6">
    <property type="entry name" value="RIBOFLAVIN KINASE"/>
    <property type="match status" value="1"/>
</dbReference>
<evidence type="ECO:0000256" key="4">
    <source>
        <dbReference type="ARBA" id="ARBA00022679"/>
    </source>
</evidence>
<evidence type="ECO:0000256" key="6">
    <source>
        <dbReference type="ARBA" id="ARBA00022840"/>
    </source>
</evidence>
<evidence type="ECO:0000313" key="10">
    <source>
        <dbReference type="Proteomes" id="UP000182762"/>
    </source>
</evidence>
<dbReference type="RefSeq" id="WP_061802265.1">
    <property type="nucleotide sequence ID" value="NZ_FOXX01000001.1"/>
</dbReference>
<dbReference type="EMBL" id="FOXX01000001">
    <property type="protein sequence ID" value="SFQ25755.1"/>
    <property type="molecule type" value="Genomic_DNA"/>
</dbReference>
<dbReference type="InterPro" id="IPR015865">
    <property type="entry name" value="Riboflavin_kinase_bac/euk"/>
</dbReference>
<dbReference type="SUPFAM" id="SSF82114">
    <property type="entry name" value="Riboflavin kinase-like"/>
    <property type="match status" value="1"/>
</dbReference>
<evidence type="ECO:0000256" key="1">
    <source>
        <dbReference type="ARBA" id="ARBA00012105"/>
    </source>
</evidence>
<dbReference type="PANTHER" id="PTHR22749">
    <property type="entry name" value="RIBOFLAVIN KINASE/FMN ADENYLYLTRANSFERASE"/>
    <property type="match status" value="1"/>
</dbReference>
<protein>
    <recommendedName>
        <fullName evidence="1">riboflavin kinase</fullName>
        <ecNumber evidence="1">2.7.1.26</ecNumber>
    </recommendedName>
</protein>
<dbReference type="GeneID" id="93713801"/>
<name>A0A1I5X173_9BACI</name>
<comment type="catalytic activity">
    <reaction evidence="7">
        <text>riboflavin + ATP = FMN + ADP + H(+)</text>
        <dbReference type="Rhea" id="RHEA:14357"/>
        <dbReference type="ChEBI" id="CHEBI:15378"/>
        <dbReference type="ChEBI" id="CHEBI:30616"/>
        <dbReference type="ChEBI" id="CHEBI:57986"/>
        <dbReference type="ChEBI" id="CHEBI:58210"/>
        <dbReference type="ChEBI" id="CHEBI:456216"/>
        <dbReference type="EC" id="2.7.1.26"/>
    </reaction>
</comment>
<keyword evidence="10" id="KW-1185">Reference proteome</keyword>
<keyword evidence="2" id="KW-0285">Flavoprotein</keyword>
<dbReference type="InterPro" id="IPR023468">
    <property type="entry name" value="Riboflavin_kinase"/>
</dbReference>
<evidence type="ECO:0000256" key="3">
    <source>
        <dbReference type="ARBA" id="ARBA00022643"/>
    </source>
</evidence>
<dbReference type="GO" id="GO:0016301">
    <property type="term" value="F:kinase activity"/>
    <property type="evidence" value="ECO:0007669"/>
    <property type="project" value="UniProtKB-KW"/>
</dbReference>
<keyword evidence="9" id="KW-0548">Nucleotidyltransferase</keyword>
<accession>A0A1I5X173</accession>
<sequence>MEIKKNVQWINKQEFGGEVIHGMKIGRKLGFPTANVASSSPSLQNGVYGVQVHLNSKKYEGIMNIGFKPTIGFDLKHTIEIHLLNFEGDLYGQHLKCIPLFYIRAEQKFTSLHSLLTQIKEDKEYAGAVFRSKSVDQNKRIS</sequence>
<evidence type="ECO:0000313" key="9">
    <source>
        <dbReference type="EMBL" id="SFQ25755.1"/>
    </source>
</evidence>
<proteinExistence type="predicted"/>
<dbReference type="SMART" id="SM00904">
    <property type="entry name" value="Flavokinase"/>
    <property type="match status" value="1"/>
</dbReference>
<dbReference type="GO" id="GO:0016779">
    <property type="term" value="F:nucleotidyltransferase activity"/>
    <property type="evidence" value="ECO:0007669"/>
    <property type="project" value="UniProtKB-KW"/>
</dbReference>
<keyword evidence="4" id="KW-0808">Transferase</keyword>
<dbReference type="InterPro" id="IPR023465">
    <property type="entry name" value="Riboflavin_kinase_dom_sf"/>
</dbReference>
<dbReference type="EC" id="2.7.1.26" evidence="1"/>
<keyword evidence="5" id="KW-0547">Nucleotide-binding</keyword>
<comment type="caution">
    <text evidence="9">The sequence shown here is derived from an EMBL/GenBank/DDBJ whole genome shotgun (WGS) entry which is preliminary data.</text>
</comment>
<gene>
    <name evidence="9" type="ORF">SAMN02745910_00855</name>
</gene>
<reference evidence="9 10" key="1">
    <citation type="submission" date="2016-10" db="EMBL/GenBank/DDBJ databases">
        <authorList>
            <person name="Varghese N."/>
            <person name="Submissions S."/>
        </authorList>
    </citation>
    <scope>NUCLEOTIDE SEQUENCE [LARGE SCALE GENOMIC DNA]</scope>
    <source>
        <strain evidence="9 10">DSM 13796</strain>
    </source>
</reference>
<keyword evidence="6" id="KW-0067">ATP-binding</keyword>
<keyword evidence="3" id="KW-0288">FMN</keyword>
<organism evidence="9 10">
    <name type="scientific">Priestia endophytica DSM 13796</name>
    <dbReference type="NCBI Taxonomy" id="1121089"/>
    <lineage>
        <taxon>Bacteria</taxon>
        <taxon>Bacillati</taxon>
        <taxon>Bacillota</taxon>
        <taxon>Bacilli</taxon>
        <taxon>Bacillales</taxon>
        <taxon>Bacillaceae</taxon>
        <taxon>Priestia</taxon>
    </lineage>
</organism>
<dbReference type="Gene3D" id="2.40.30.30">
    <property type="entry name" value="Riboflavin kinase-like"/>
    <property type="match status" value="1"/>
</dbReference>
<evidence type="ECO:0000256" key="2">
    <source>
        <dbReference type="ARBA" id="ARBA00022630"/>
    </source>
</evidence>
<evidence type="ECO:0000259" key="8">
    <source>
        <dbReference type="SMART" id="SM00904"/>
    </source>
</evidence>
<dbReference type="Pfam" id="PF01687">
    <property type="entry name" value="Flavokinase"/>
    <property type="match status" value="1"/>
</dbReference>
<feature type="domain" description="Riboflavin kinase" evidence="8">
    <location>
        <begin position="14"/>
        <end position="131"/>
    </location>
</feature>
<evidence type="ECO:0000256" key="5">
    <source>
        <dbReference type="ARBA" id="ARBA00022741"/>
    </source>
</evidence>
<evidence type="ECO:0000256" key="7">
    <source>
        <dbReference type="ARBA" id="ARBA00047880"/>
    </source>
</evidence>